<evidence type="ECO:0000256" key="3">
    <source>
        <dbReference type="ARBA" id="ARBA00022643"/>
    </source>
</evidence>
<protein>
    <submittedName>
        <fullName evidence="6">Pyridoxamine 5'-phosphate oxidase family protein</fullName>
    </submittedName>
</protein>
<keyword evidence="7" id="KW-1185">Reference proteome</keyword>
<dbReference type="SUPFAM" id="SSF50475">
    <property type="entry name" value="FMN-binding split barrel"/>
    <property type="match status" value="1"/>
</dbReference>
<evidence type="ECO:0000259" key="5">
    <source>
        <dbReference type="Pfam" id="PF12766"/>
    </source>
</evidence>
<dbReference type="GO" id="GO:0010181">
    <property type="term" value="F:FMN binding"/>
    <property type="evidence" value="ECO:0007669"/>
    <property type="project" value="InterPro"/>
</dbReference>
<reference evidence="6 7" key="1">
    <citation type="submission" date="2020-01" db="EMBL/GenBank/DDBJ databases">
        <title>Spongiivirga citrea KCTC 32990T.</title>
        <authorList>
            <person name="Wang G."/>
        </authorList>
    </citation>
    <scope>NUCLEOTIDE SEQUENCE [LARGE SCALE GENOMIC DNA]</scope>
    <source>
        <strain evidence="6 7">KCTC 32990</strain>
    </source>
</reference>
<evidence type="ECO:0000313" key="7">
    <source>
        <dbReference type="Proteomes" id="UP000474296"/>
    </source>
</evidence>
<evidence type="ECO:0000256" key="1">
    <source>
        <dbReference type="ARBA" id="ARBA00001917"/>
    </source>
</evidence>
<evidence type="ECO:0000256" key="4">
    <source>
        <dbReference type="ARBA" id="ARBA00023002"/>
    </source>
</evidence>
<dbReference type="PANTHER" id="PTHR10851:SF3">
    <property type="entry name" value="PYRIDOXINE_PYRIDOXAMINE 5'-PHOSPHATE OXIDASE 2"/>
    <property type="match status" value="1"/>
</dbReference>
<sequence length="181" mass="21154">MSDIILAKIHHELHAALDDTDHPFRLFVLGTIAEDHTPVLRTMKVREVKNDMRIRVYTDRRSAKVSQIENNAYVSMLFYHPSSKLQLIFKATAVTKNDPVFLSKIWNNMPLSSRREYLTKKKPGSPIHDPTAVEYLNNTNYFTVIEFIPKQIEYLQLQQHNHTRVIFTQDLNGWESKYVVA</sequence>
<dbReference type="PANTHER" id="PTHR10851">
    <property type="entry name" value="PYRIDOXINE-5-PHOSPHATE OXIDASE"/>
    <property type="match status" value="1"/>
</dbReference>
<evidence type="ECO:0000313" key="6">
    <source>
        <dbReference type="EMBL" id="NER17753.1"/>
    </source>
</evidence>
<keyword evidence="3" id="KW-0288">FMN</keyword>
<dbReference type="InterPro" id="IPR024624">
    <property type="entry name" value="Pyridox_Oxase_Alr4036_FMN-bd"/>
</dbReference>
<keyword evidence="2" id="KW-0285">Flavoprotein</keyword>
<dbReference type="InterPro" id="IPR012349">
    <property type="entry name" value="Split_barrel_FMN-bd"/>
</dbReference>
<dbReference type="Pfam" id="PF12766">
    <property type="entry name" value="Pyridox_oxase_2"/>
    <property type="match status" value="1"/>
</dbReference>
<gene>
    <name evidence="6" type="ORF">GWK10_11065</name>
</gene>
<feature type="domain" description="Pyridoxamine 5'-phosphate oxidase Alr4036 family FMN-binding" evidence="5">
    <location>
        <begin position="12"/>
        <end position="90"/>
    </location>
</feature>
<dbReference type="GO" id="GO:0008615">
    <property type="term" value="P:pyridoxine biosynthetic process"/>
    <property type="evidence" value="ECO:0007669"/>
    <property type="project" value="InterPro"/>
</dbReference>
<comment type="cofactor">
    <cofactor evidence="1">
        <name>FMN</name>
        <dbReference type="ChEBI" id="CHEBI:58210"/>
    </cofactor>
</comment>
<organism evidence="6 7">
    <name type="scientific">Spongiivirga citrea</name>
    <dbReference type="NCBI Taxonomy" id="1481457"/>
    <lineage>
        <taxon>Bacteria</taxon>
        <taxon>Pseudomonadati</taxon>
        <taxon>Bacteroidota</taxon>
        <taxon>Flavobacteriia</taxon>
        <taxon>Flavobacteriales</taxon>
        <taxon>Flavobacteriaceae</taxon>
        <taxon>Spongiivirga</taxon>
    </lineage>
</organism>
<dbReference type="Proteomes" id="UP000474296">
    <property type="component" value="Unassembled WGS sequence"/>
</dbReference>
<dbReference type="EMBL" id="JAABOQ010000004">
    <property type="protein sequence ID" value="NER17753.1"/>
    <property type="molecule type" value="Genomic_DNA"/>
</dbReference>
<accession>A0A6M0CL93</accession>
<dbReference type="RefSeq" id="WP_164032427.1">
    <property type="nucleotide sequence ID" value="NZ_JAABOQ010000004.1"/>
</dbReference>
<dbReference type="InterPro" id="IPR000659">
    <property type="entry name" value="Pyridox_Oxase"/>
</dbReference>
<dbReference type="AlphaFoldDB" id="A0A6M0CL93"/>
<dbReference type="GO" id="GO:0004733">
    <property type="term" value="F:pyridoxamine phosphate oxidase activity"/>
    <property type="evidence" value="ECO:0007669"/>
    <property type="project" value="InterPro"/>
</dbReference>
<dbReference type="Gene3D" id="2.30.110.10">
    <property type="entry name" value="Electron Transport, Fmn-binding Protein, Chain A"/>
    <property type="match status" value="1"/>
</dbReference>
<comment type="caution">
    <text evidence="6">The sequence shown here is derived from an EMBL/GenBank/DDBJ whole genome shotgun (WGS) entry which is preliminary data.</text>
</comment>
<proteinExistence type="predicted"/>
<evidence type="ECO:0000256" key="2">
    <source>
        <dbReference type="ARBA" id="ARBA00022630"/>
    </source>
</evidence>
<name>A0A6M0CL93_9FLAO</name>
<keyword evidence="4" id="KW-0560">Oxidoreductase</keyword>